<keyword evidence="4 9" id="KW-1133">Transmembrane helix</keyword>
<evidence type="ECO:0000256" key="4">
    <source>
        <dbReference type="ARBA" id="ARBA00022989"/>
    </source>
</evidence>
<keyword evidence="2" id="KW-0813">Transport</keyword>
<dbReference type="PANTHER" id="PTHR31651:SF33">
    <property type="entry name" value="PROTEIN PIN-LIKES 1"/>
    <property type="match status" value="1"/>
</dbReference>
<dbReference type="EMBL" id="JACGCM010001710">
    <property type="protein sequence ID" value="KAF6151211.1"/>
    <property type="molecule type" value="Genomic_DNA"/>
</dbReference>
<accession>A0A7J7M8J5</accession>
<evidence type="ECO:0000313" key="11">
    <source>
        <dbReference type="Proteomes" id="UP000541444"/>
    </source>
</evidence>
<evidence type="ECO:0000256" key="7">
    <source>
        <dbReference type="ARBA" id="ARBA00025100"/>
    </source>
</evidence>
<comment type="caution">
    <text evidence="10">The sequence shown here is derived from an EMBL/GenBank/DDBJ whole genome shotgun (WGS) entry which is preliminary data.</text>
</comment>
<evidence type="ECO:0000256" key="1">
    <source>
        <dbReference type="ARBA" id="ARBA00004477"/>
    </source>
</evidence>
<keyword evidence="6" id="KW-0927">Auxin signaling pathway</keyword>
<comment type="subcellular location">
    <subcellularLocation>
        <location evidence="1">Endoplasmic reticulum membrane</location>
        <topology evidence="1">Multi-pass membrane protein</topology>
    </subcellularLocation>
</comment>
<gene>
    <name evidence="10" type="ORF">GIB67_037419</name>
</gene>
<dbReference type="GO" id="GO:0005789">
    <property type="term" value="C:endoplasmic reticulum membrane"/>
    <property type="evidence" value="ECO:0007669"/>
    <property type="project" value="UniProtKB-SubCell"/>
</dbReference>
<feature type="transmembrane region" description="Helical" evidence="9">
    <location>
        <begin position="73"/>
        <end position="96"/>
    </location>
</feature>
<organism evidence="10 11">
    <name type="scientific">Kingdonia uniflora</name>
    <dbReference type="NCBI Taxonomy" id="39325"/>
    <lineage>
        <taxon>Eukaryota</taxon>
        <taxon>Viridiplantae</taxon>
        <taxon>Streptophyta</taxon>
        <taxon>Embryophyta</taxon>
        <taxon>Tracheophyta</taxon>
        <taxon>Spermatophyta</taxon>
        <taxon>Magnoliopsida</taxon>
        <taxon>Ranunculales</taxon>
        <taxon>Circaeasteraceae</taxon>
        <taxon>Kingdonia</taxon>
    </lineage>
</organism>
<evidence type="ECO:0000256" key="8">
    <source>
        <dbReference type="ARBA" id="ARBA00025752"/>
    </source>
</evidence>
<dbReference type="AlphaFoldDB" id="A0A7J7M8J5"/>
<name>A0A7J7M8J5_9MAGN</name>
<dbReference type="InterPro" id="IPR004776">
    <property type="entry name" value="Mem_transp_PIN-like"/>
</dbReference>
<dbReference type="InterPro" id="IPR045033">
    <property type="entry name" value="PILS1/3/4/5/7"/>
</dbReference>
<keyword evidence="3 9" id="KW-0812">Transmembrane</keyword>
<dbReference type="PANTHER" id="PTHR31651">
    <property type="match status" value="1"/>
</dbReference>
<keyword evidence="5 9" id="KW-0472">Membrane</keyword>
<evidence type="ECO:0000256" key="9">
    <source>
        <dbReference type="SAM" id="Phobius"/>
    </source>
</evidence>
<dbReference type="Pfam" id="PF03547">
    <property type="entry name" value="Mem_trans"/>
    <property type="match status" value="1"/>
</dbReference>
<evidence type="ECO:0000313" key="10">
    <source>
        <dbReference type="EMBL" id="KAF6151211.1"/>
    </source>
</evidence>
<dbReference type="Proteomes" id="UP000541444">
    <property type="component" value="Unassembled WGS sequence"/>
</dbReference>
<evidence type="ECO:0000256" key="3">
    <source>
        <dbReference type="ARBA" id="ARBA00022692"/>
    </source>
</evidence>
<feature type="transmembrane region" description="Helical" evidence="9">
    <location>
        <begin position="116"/>
        <end position="136"/>
    </location>
</feature>
<evidence type="ECO:0000256" key="2">
    <source>
        <dbReference type="ARBA" id="ARBA00022448"/>
    </source>
</evidence>
<keyword evidence="11" id="KW-1185">Reference proteome</keyword>
<evidence type="ECO:0008006" key="12">
    <source>
        <dbReference type="Google" id="ProtNLM"/>
    </source>
</evidence>
<dbReference type="GO" id="GO:0080162">
    <property type="term" value="P:endoplasmic reticulum to cytosol auxin transport"/>
    <property type="evidence" value="ECO:0007669"/>
    <property type="project" value="InterPro"/>
</dbReference>
<evidence type="ECO:0000256" key="6">
    <source>
        <dbReference type="ARBA" id="ARBA00023294"/>
    </source>
</evidence>
<dbReference type="OrthoDB" id="191139at2759"/>
<feature type="non-terminal residue" evidence="10">
    <location>
        <position position="1"/>
    </location>
</feature>
<proteinExistence type="inferred from homology"/>
<sequence>QFALPSIRSDKNVKVRSPYIVGSSIKLKEFMLLVKVNFQRLLSPSTCGAIVGFIIGLIPQIRKTVIGLKGPQMQNFVLVGIMVVRYIVCPLIGIAVAKGVHRIGFVHSDPLYQFVLLLQFVLPPVSNISTITQLFGAGASECSVIMQWTYVFASLTITLWATFYMWLIA</sequence>
<comment type="function">
    <text evidence="7">Involved in cellular auxin homeostasis by regulating auxin metabolism. Regulates intracellular auxin accumulation at the endoplasmic reticulum and thus auxin availability for nuclear auxin signaling.</text>
</comment>
<feature type="transmembrane region" description="Helical" evidence="9">
    <location>
        <begin position="41"/>
        <end position="61"/>
    </location>
</feature>
<comment type="similarity">
    <text evidence="8">Belongs to the auxin efflux carrier (TC 2.A.69.2) family.</text>
</comment>
<reference evidence="10 11" key="1">
    <citation type="journal article" date="2020" name="IScience">
        <title>Genome Sequencing of the Endangered Kingdonia uniflora (Circaeasteraceae, Ranunculales) Reveals Potential Mechanisms of Evolutionary Specialization.</title>
        <authorList>
            <person name="Sun Y."/>
            <person name="Deng T."/>
            <person name="Zhang A."/>
            <person name="Moore M.J."/>
            <person name="Landis J.B."/>
            <person name="Lin N."/>
            <person name="Zhang H."/>
            <person name="Zhang X."/>
            <person name="Huang J."/>
            <person name="Zhang X."/>
            <person name="Sun H."/>
            <person name="Wang H."/>
        </authorList>
    </citation>
    <scope>NUCLEOTIDE SEQUENCE [LARGE SCALE GENOMIC DNA]</scope>
    <source>
        <strain evidence="10">TB1705</strain>
        <tissue evidence="10">Leaf</tissue>
    </source>
</reference>
<dbReference type="GO" id="GO:0009734">
    <property type="term" value="P:auxin-activated signaling pathway"/>
    <property type="evidence" value="ECO:0007669"/>
    <property type="project" value="UniProtKB-KW"/>
</dbReference>
<feature type="transmembrane region" description="Helical" evidence="9">
    <location>
        <begin position="148"/>
        <end position="168"/>
    </location>
</feature>
<protein>
    <recommendedName>
        <fullName evidence="12">PIN-like protein</fullName>
    </recommendedName>
</protein>
<evidence type="ECO:0000256" key="5">
    <source>
        <dbReference type="ARBA" id="ARBA00023136"/>
    </source>
</evidence>